<comment type="caution">
    <text evidence="2">The sequence shown here is derived from an EMBL/GenBank/DDBJ whole genome shotgun (WGS) entry which is preliminary data.</text>
</comment>
<feature type="region of interest" description="Disordered" evidence="1">
    <location>
        <begin position="68"/>
        <end position="90"/>
    </location>
</feature>
<gene>
    <name evidence="2" type="ORF">NC595_17065</name>
</gene>
<evidence type="ECO:0000313" key="3">
    <source>
        <dbReference type="Proteomes" id="UP001204615"/>
    </source>
</evidence>
<proteinExistence type="predicted"/>
<name>A0ABT1FEH4_9GAMM</name>
<protein>
    <submittedName>
        <fullName evidence="2">Uncharacterized protein</fullName>
    </submittedName>
</protein>
<sequence length="90" mass="9796">MTQERLAFGVTTNQFDQLVRLLRTITANGDVMTVGGAESLHRHTVSALGEGIFEAALEVQVVLDEVEEQRLPREPRTANARPHRGAASAS</sequence>
<accession>A0ABT1FEH4</accession>
<reference evidence="2 3" key="1">
    <citation type="submission" date="2022-06" db="EMBL/GenBank/DDBJ databases">
        <title>Dyella sp. Sa strain:Sa Genome sequencing.</title>
        <authorList>
            <person name="Park S."/>
        </authorList>
    </citation>
    <scope>NUCLEOTIDE SEQUENCE [LARGE SCALE GENOMIC DNA]</scope>
    <source>
        <strain evidence="2 3">Sa</strain>
    </source>
</reference>
<organism evidence="2 3">
    <name type="scientific">Dyella lutea</name>
    <dbReference type="NCBI Taxonomy" id="2950441"/>
    <lineage>
        <taxon>Bacteria</taxon>
        <taxon>Pseudomonadati</taxon>
        <taxon>Pseudomonadota</taxon>
        <taxon>Gammaproteobacteria</taxon>
        <taxon>Lysobacterales</taxon>
        <taxon>Rhodanobacteraceae</taxon>
        <taxon>Dyella</taxon>
    </lineage>
</organism>
<dbReference type="EMBL" id="JAMZEK010000004">
    <property type="protein sequence ID" value="MCP1375761.1"/>
    <property type="molecule type" value="Genomic_DNA"/>
</dbReference>
<dbReference type="RefSeq" id="WP_253568518.1">
    <property type="nucleotide sequence ID" value="NZ_JAMZEK010000004.1"/>
</dbReference>
<evidence type="ECO:0000313" key="2">
    <source>
        <dbReference type="EMBL" id="MCP1375761.1"/>
    </source>
</evidence>
<dbReference type="Proteomes" id="UP001204615">
    <property type="component" value="Unassembled WGS sequence"/>
</dbReference>
<evidence type="ECO:0000256" key="1">
    <source>
        <dbReference type="SAM" id="MobiDB-lite"/>
    </source>
</evidence>
<keyword evidence="3" id="KW-1185">Reference proteome</keyword>